<comment type="function">
    <text evidence="5">Adds a myristoyl group to the N-terminal glycine residue of certain cellular proteins.</text>
</comment>
<dbReference type="InterPro" id="IPR016181">
    <property type="entry name" value="Acyl_CoA_acyltransferase"/>
</dbReference>
<feature type="region of interest" description="Disordered" evidence="7">
    <location>
        <begin position="67"/>
        <end position="91"/>
    </location>
</feature>
<dbReference type="Proteomes" id="UP000616769">
    <property type="component" value="Unassembled WGS sequence"/>
</dbReference>
<evidence type="ECO:0000256" key="3">
    <source>
        <dbReference type="ARBA" id="ARBA00022679"/>
    </source>
</evidence>
<evidence type="ECO:0000256" key="5">
    <source>
        <dbReference type="RuleBase" id="RU000586"/>
    </source>
</evidence>
<dbReference type="InterPro" id="IPR022676">
    <property type="entry name" value="NMT_N"/>
</dbReference>
<feature type="compositionally biased region" description="Basic and acidic residues" evidence="7">
    <location>
        <begin position="24"/>
        <end position="35"/>
    </location>
</feature>
<evidence type="ECO:0000256" key="1">
    <source>
        <dbReference type="ARBA" id="ARBA00009469"/>
    </source>
</evidence>
<evidence type="ECO:0000256" key="2">
    <source>
        <dbReference type="ARBA" id="ARBA00012923"/>
    </source>
</evidence>
<comment type="similarity">
    <text evidence="1 6">Belongs to the NMT family.</text>
</comment>
<keyword evidence="3 5" id="KW-0808">Transferase</keyword>
<dbReference type="Pfam" id="PF02799">
    <property type="entry name" value="NMT_C"/>
    <property type="match status" value="1"/>
</dbReference>
<dbReference type="PANTHER" id="PTHR11377">
    <property type="entry name" value="N-MYRISTOYL TRANSFERASE"/>
    <property type="match status" value="1"/>
</dbReference>
<dbReference type="Gene3D" id="3.40.630.170">
    <property type="match status" value="1"/>
</dbReference>
<dbReference type="PROSITE" id="PS00975">
    <property type="entry name" value="NMT_1"/>
    <property type="match status" value="1"/>
</dbReference>
<comment type="catalytic activity">
    <reaction evidence="5">
        <text>N-terminal glycyl-[protein] + tetradecanoyl-CoA = N-tetradecanoylglycyl-[protein] + CoA + H(+)</text>
        <dbReference type="Rhea" id="RHEA:15521"/>
        <dbReference type="Rhea" id="RHEA-COMP:12666"/>
        <dbReference type="Rhea" id="RHEA-COMP:12667"/>
        <dbReference type="ChEBI" id="CHEBI:15378"/>
        <dbReference type="ChEBI" id="CHEBI:57287"/>
        <dbReference type="ChEBI" id="CHEBI:57385"/>
        <dbReference type="ChEBI" id="CHEBI:64723"/>
        <dbReference type="ChEBI" id="CHEBI:133050"/>
        <dbReference type="EC" id="2.3.1.97"/>
    </reaction>
</comment>
<dbReference type="GO" id="GO:0004379">
    <property type="term" value="F:glycylpeptide N-tetradecanoyltransferase activity"/>
    <property type="evidence" value="ECO:0007669"/>
    <property type="project" value="UniProtKB-EC"/>
</dbReference>
<dbReference type="AlphaFoldDB" id="A0A132A4V0"/>
<keyword evidence="4 5" id="KW-0012">Acyltransferase</keyword>
<dbReference type="PROSITE" id="PS00976">
    <property type="entry name" value="NMT_2"/>
    <property type="match status" value="1"/>
</dbReference>
<sequence>MNVPLDDTIATSNPNKDANNIKVSNEESESKKIGGEFETEPNDLKNLVNGEIKTSQKSRSKIKNNIETKMADDEQQPSTSANKNLQGTQMQNMRKVEEIRRTLDLLKLKTATLGTNNEQQPKSREDAMRKKFEFWTTQPVPKLTENDPVDGQNEPIHPPMDPNQISQQSLTLPDSFCWVVLNIDNEDELNELYTLLYENYVEDDDNMFRFNYSPEFLRWVLKAPGWHPEWFLGVRVQKQDKKGKLVGFISAIPSKIRVYDKILETVEINFLCVHKKLRSKRMAPVLISEITRRVRLRGIFQALYTAGVFLPKPIASCRYYHRSLNPKKLVDVGFSHLTRNMTISRMNKLLKLPDKPLLSGLRRLERKDIKQVHALLTEHMKQFDLVPLFNLEETEHWLLPKPDVIDSYVVERINDGTKKKEIIGFFSFYILPSTVMNNKQYKEVRAAYSFYNVSTDECSLVDLMTDALIIAKNSNLDVFNALNQRDNGEFLEKLKFGCGDGDLHFYLFNWKCPPMKSAKVCVILQA</sequence>
<dbReference type="OrthoDB" id="60315at2759"/>
<gene>
    <name evidence="8" type="ORF">QR98_0044650</name>
</gene>
<dbReference type="EC" id="2.3.1.97" evidence="2 5"/>
<dbReference type="EMBL" id="JXLN01010592">
    <property type="protein sequence ID" value="KPM05992.1"/>
    <property type="molecule type" value="Genomic_DNA"/>
</dbReference>
<proteinExistence type="inferred from homology"/>
<evidence type="ECO:0000256" key="4">
    <source>
        <dbReference type="ARBA" id="ARBA00023315"/>
    </source>
</evidence>
<accession>A0A132A4V0</accession>
<comment type="caution">
    <text evidence="8">The sequence shown here is derived from an EMBL/GenBank/DDBJ whole genome shotgun (WGS) entry which is preliminary data.</text>
</comment>
<evidence type="ECO:0000313" key="8">
    <source>
        <dbReference type="EMBL" id="KPM05992.1"/>
    </source>
</evidence>
<reference evidence="8 9" key="1">
    <citation type="journal article" date="2015" name="Parasit. Vectors">
        <title>Draft genome of the scabies mite.</title>
        <authorList>
            <person name="Rider S.D.Jr."/>
            <person name="Morgan M.S."/>
            <person name="Arlian L.G."/>
        </authorList>
    </citation>
    <scope>NUCLEOTIDE SEQUENCE [LARGE SCALE GENOMIC DNA]</scope>
    <source>
        <strain evidence="8">Arlian Lab</strain>
    </source>
</reference>
<dbReference type="PIRSF" id="PIRSF015892">
    <property type="entry name" value="N-myristl_transf"/>
    <property type="match status" value="1"/>
</dbReference>
<dbReference type="VEuPathDB" id="VectorBase:SSCA001418"/>
<feature type="region of interest" description="Disordered" evidence="7">
    <location>
        <begin position="1"/>
        <end position="42"/>
    </location>
</feature>
<dbReference type="InterPro" id="IPR022678">
    <property type="entry name" value="NMT_CS"/>
</dbReference>
<feature type="compositionally biased region" description="Polar residues" evidence="7">
    <location>
        <begin position="76"/>
        <end position="91"/>
    </location>
</feature>
<dbReference type="InterPro" id="IPR000903">
    <property type="entry name" value="NMT"/>
</dbReference>
<evidence type="ECO:0000313" key="9">
    <source>
        <dbReference type="Proteomes" id="UP000616769"/>
    </source>
</evidence>
<dbReference type="InterPro" id="IPR022677">
    <property type="entry name" value="NMT_C"/>
</dbReference>
<evidence type="ECO:0000256" key="7">
    <source>
        <dbReference type="SAM" id="MobiDB-lite"/>
    </source>
</evidence>
<name>A0A132A4V0_SARSC</name>
<dbReference type="InterPro" id="IPR000182">
    <property type="entry name" value="GNAT_dom"/>
</dbReference>
<dbReference type="PROSITE" id="PS51186">
    <property type="entry name" value="GNAT"/>
    <property type="match status" value="1"/>
</dbReference>
<dbReference type="GO" id="GO:0005737">
    <property type="term" value="C:cytoplasm"/>
    <property type="evidence" value="ECO:0007669"/>
    <property type="project" value="TreeGrafter"/>
</dbReference>
<dbReference type="FunFam" id="3.40.630.170:FF:000003">
    <property type="entry name" value="Glycylpeptide N-tetradecanoyltransferase"/>
    <property type="match status" value="1"/>
</dbReference>
<dbReference type="SUPFAM" id="SSF55729">
    <property type="entry name" value="Acyl-CoA N-acyltransferases (Nat)"/>
    <property type="match status" value="2"/>
</dbReference>
<feature type="compositionally biased region" description="Polar residues" evidence="7">
    <location>
        <begin position="9"/>
        <end position="23"/>
    </location>
</feature>
<organism evidence="8 9">
    <name type="scientific">Sarcoptes scabiei</name>
    <name type="common">Itch mite</name>
    <name type="synonym">Acarus scabiei</name>
    <dbReference type="NCBI Taxonomy" id="52283"/>
    <lineage>
        <taxon>Eukaryota</taxon>
        <taxon>Metazoa</taxon>
        <taxon>Ecdysozoa</taxon>
        <taxon>Arthropoda</taxon>
        <taxon>Chelicerata</taxon>
        <taxon>Arachnida</taxon>
        <taxon>Acari</taxon>
        <taxon>Acariformes</taxon>
        <taxon>Sarcoptiformes</taxon>
        <taxon>Astigmata</taxon>
        <taxon>Psoroptidia</taxon>
        <taxon>Sarcoptoidea</taxon>
        <taxon>Sarcoptidae</taxon>
        <taxon>Sarcoptinae</taxon>
        <taxon>Sarcoptes</taxon>
    </lineage>
</organism>
<dbReference type="PANTHER" id="PTHR11377:SF5">
    <property type="entry name" value="GLYCYLPEPTIDE N-TETRADECANOYLTRANSFERASE"/>
    <property type="match status" value="1"/>
</dbReference>
<dbReference type="Pfam" id="PF01233">
    <property type="entry name" value="NMT"/>
    <property type="match status" value="1"/>
</dbReference>
<protein>
    <recommendedName>
        <fullName evidence="2 5">Glycylpeptide N-tetradecanoyltransferase</fullName>
        <ecNumber evidence="2 5">2.3.1.97</ecNumber>
    </recommendedName>
</protein>
<evidence type="ECO:0000256" key="6">
    <source>
        <dbReference type="RuleBase" id="RU004178"/>
    </source>
</evidence>